<comment type="caution">
    <text evidence="1">The sequence shown here is derived from an EMBL/GenBank/DDBJ whole genome shotgun (WGS) entry which is preliminary data.</text>
</comment>
<dbReference type="PATRIC" id="fig|1144672.3.peg.1224"/>
<organism evidence="1 2">
    <name type="scientific">Acinetobacter higginsii</name>
    <dbReference type="NCBI Taxonomy" id="70347"/>
    <lineage>
        <taxon>Bacteria</taxon>
        <taxon>Pseudomonadati</taxon>
        <taxon>Pseudomonadota</taxon>
        <taxon>Gammaproteobacteria</taxon>
        <taxon>Moraxellales</taxon>
        <taxon>Moraxellaceae</taxon>
        <taxon>Acinetobacter</taxon>
    </lineage>
</organism>
<dbReference type="AlphaFoldDB" id="N8WDZ6"/>
<evidence type="ECO:0000313" key="2">
    <source>
        <dbReference type="Proteomes" id="UP000013209"/>
    </source>
</evidence>
<name>N8WDZ6_9GAMM</name>
<sequence>MNFLKTVMILTIGLVLSNFCFPKENNQNFDIDAITREHVVKCEFEQGYIDFCSDNFLKLYKDALSKKVNFAQNKIALVIDKERDTGKGVPRKVKYFIVLDPRTKKVYPLEQSVGYFVDDRFDEIASEPPIVKFSQSNNQICLSGTTFSYHDNNINVENECYIFNLNERNFFKKIVR</sequence>
<reference evidence="1 2" key="1">
    <citation type="submission" date="2013-02" db="EMBL/GenBank/DDBJ databases">
        <title>The Genome Sequence of Acinetobacter sp. CIP 56.2.</title>
        <authorList>
            <consortium name="The Broad Institute Genome Sequencing Platform"/>
            <consortium name="The Broad Institute Genome Sequencing Center for Infectious Disease"/>
            <person name="Cerqueira G."/>
            <person name="Feldgarden M."/>
            <person name="Courvalin P."/>
            <person name="Perichon B."/>
            <person name="Grillot-Courvalin C."/>
            <person name="Clermont D."/>
            <person name="Rocha E."/>
            <person name="Yoon E.-J."/>
            <person name="Nemec A."/>
            <person name="Walker B."/>
            <person name="Young S.K."/>
            <person name="Zeng Q."/>
            <person name="Gargeya S."/>
            <person name="Fitzgerald M."/>
            <person name="Haas B."/>
            <person name="Abouelleil A."/>
            <person name="Alvarado L."/>
            <person name="Arachchi H.M."/>
            <person name="Berlin A.M."/>
            <person name="Chapman S.B."/>
            <person name="Dewar J."/>
            <person name="Goldberg J."/>
            <person name="Griggs A."/>
            <person name="Gujja S."/>
            <person name="Hansen M."/>
            <person name="Howarth C."/>
            <person name="Imamovic A."/>
            <person name="Larimer J."/>
            <person name="McCowan C."/>
            <person name="Murphy C."/>
            <person name="Neiman D."/>
            <person name="Pearson M."/>
            <person name="Priest M."/>
            <person name="Roberts A."/>
            <person name="Saif S."/>
            <person name="Shea T."/>
            <person name="Sisk P."/>
            <person name="Sykes S."/>
            <person name="Wortman J."/>
            <person name="Nusbaum C."/>
            <person name="Birren B."/>
        </authorList>
    </citation>
    <scope>NUCLEOTIDE SEQUENCE [LARGE SCALE GENOMIC DNA]</scope>
    <source>
        <strain evidence="1 2">CIP 56.2</strain>
    </source>
</reference>
<protein>
    <submittedName>
        <fullName evidence="1">Uncharacterized protein</fullName>
    </submittedName>
</protein>
<gene>
    <name evidence="1" type="ORF">F966_01278</name>
</gene>
<dbReference type="STRING" id="1144672.F966_01278"/>
<dbReference type="RefSeq" id="WP_004803528.1">
    <property type="nucleotide sequence ID" value="NZ_KB849440.1"/>
</dbReference>
<dbReference type="HOGENOM" id="CLU_1522018_0_0_6"/>
<proteinExistence type="predicted"/>
<dbReference type="EMBL" id="APPH01000006">
    <property type="protein sequence ID" value="ENV10106.1"/>
    <property type="molecule type" value="Genomic_DNA"/>
</dbReference>
<dbReference type="Proteomes" id="UP000013209">
    <property type="component" value="Unassembled WGS sequence"/>
</dbReference>
<evidence type="ECO:0000313" key="1">
    <source>
        <dbReference type="EMBL" id="ENV10106.1"/>
    </source>
</evidence>
<accession>N8WDZ6</accession>
<dbReference type="eggNOG" id="ENOG5031RB1">
    <property type="taxonomic scope" value="Bacteria"/>
</dbReference>